<dbReference type="Proteomes" id="UP000735302">
    <property type="component" value="Unassembled WGS sequence"/>
</dbReference>
<evidence type="ECO:0000313" key="2">
    <source>
        <dbReference type="EMBL" id="GFN80894.1"/>
    </source>
</evidence>
<name>A0AAV3YDV0_9GAST</name>
<evidence type="ECO:0000313" key="3">
    <source>
        <dbReference type="Proteomes" id="UP000735302"/>
    </source>
</evidence>
<feature type="compositionally biased region" description="Low complexity" evidence="1">
    <location>
        <begin position="492"/>
        <end position="508"/>
    </location>
</feature>
<dbReference type="AlphaFoldDB" id="A0AAV3YDV0"/>
<organism evidence="2 3">
    <name type="scientific">Plakobranchus ocellatus</name>
    <dbReference type="NCBI Taxonomy" id="259542"/>
    <lineage>
        <taxon>Eukaryota</taxon>
        <taxon>Metazoa</taxon>
        <taxon>Spiralia</taxon>
        <taxon>Lophotrochozoa</taxon>
        <taxon>Mollusca</taxon>
        <taxon>Gastropoda</taxon>
        <taxon>Heterobranchia</taxon>
        <taxon>Euthyneura</taxon>
        <taxon>Panpulmonata</taxon>
        <taxon>Sacoglossa</taxon>
        <taxon>Placobranchoidea</taxon>
        <taxon>Plakobranchidae</taxon>
        <taxon>Plakobranchus</taxon>
    </lineage>
</organism>
<gene>
    <name evidence="2" type="ORF">PoB_000740000</name>
</gene>
<protein>
    <submittedName>
        <fullName evidence="2">Uncharacterized protein</fullName>
    </submittedName>
</protein>
<keyword evidence="3" id="KW-1185">Reference proteome</keyword>
<evidence type="ECO:0000256" key="1">
    <source>
        <dbReference type="SAM" id="MobiDB-lite"/>
    </source>
</evidence>
<comment type="caution">
    <text evidence="2">The sequence shown here is derived from an EMBL/GenBank/DDBJ whole genome shotgun (WGS) entry which is preliminary data.</text>
</comment>
<feature type="region of interest" description="Disordered" evidence="1">
    <location>
        <begin position="492"/>
        <end position="511"/>
    </location>
</feature>
<proteinExistence type="predicted"/>
<accession>A0AAV3YDV0</accession>
<sequence length="559" mass="61588">MVSSSLSFSSSMESSTTSVIVSDHSYSKYSPEVSGLCKTLPTAGITGILDCHSHHQDANLPNDIVNNSITSFSGSDVTDSRESDMLCDLDDLDFSISDFEMAANIDTKDNFLQDIIFPASSLPDRCLNSTSEISACQNLDYQHHSSSRMGLTSSSQFPSNCERGCAKTISSPSHVYGGTCETELSQQLNSTNSSIITEPSQFCTIPTKKCSRLSSAQDEPPLCLYTSCRKDSTHLSSSLVGSYQRDDKSGMELKPGDYLPPIYIDTQNYETSSPVSTVQNKETLCFPTAQIQSNDTGRNDTTSPASSTAANYNTVNPQSIKEINRPLVMPFTQGNKSSVPFQKPSQHQELSHLVDKSFAETSSDNNHEFIDELDLESISDLEKYITEAVHDLRNLESISPTESSPICHNVESSCFKNGESLSSVSGLRLSILHDFPERWDDEEPVLEFKKSEMDRKDNSNSSSVYNLHAQQPETCKTLSLLDESELHSTYKSLSTSTSSSESSTCPSTCNQSSHLSPGIEMEWNSNQDLTILDLFSDENAYRFLNPDSAICQMQMSQFM</sequence>
<dbReference type="EMBL" id="BLXT01000847">
    <property type="protein sequence ID" value="GFN80894.1"/>
    <property type="molecule type" value="Genomic_DNA"/>
</dbReference>
<reference evidence="2 3" key="1">
    <citation type="journal article" date="2021" name="Elife">
        <title>Chloroplast acquisition without the gene transfer in kleptoplastic sea slugs, Plakobranchus ocellatus.</title>
        <authorList>
            <person name="Maeda T."/>
            <person name="Takahashi S."/>
            <person name="Yoshida T."/>
            <person name="Shimamura S."/>
            <person name="Takaki Y."/>
            <person name="Nagai Y."/>
            <person name="Toyoda A."/>
            <person name="Suzuki Y."/>
            <person name="Arimoto A."/>
            <person name="Ishii H."/>
            <person name="Satoh N."/>
            <person name="Nishiyama T."/>
            <person name="Hasebe M."/>
            <person name="Maruyama T."/>
            <person name="Minagawa J."/>
            <person name="Obokata J."/>
            <person name="Shigenobu S."/>
        </authorList>
    </citation>
    <scope>NUCLEOTIDE SEQUENCE [LARGE SCALE GENOMIC DNA]</scope>
</reference>